<evidence type="ECO:0000259" key="1">
    <source>
        <dbReference type="Pfam" id="PF16075"/>
    </source>
</evidence>
<gene>
    <name evidence="2" type="ORF">LPW39_16995</name>
</gene>
<comment type="caution">
    <text evidence="2">The sequence shown here is derived from an EMBL/GenBank/DDBJ whole genome shotgun (WGS) entry which is preliminary data.</text>
</comment>
<proteinExistence type="predicted"/>
<protein>
    <submittedName>
        <fullName evidence="2">DUF4815 domain-containing protein</fullName>
    </submittedName>
</protein>
<keyword evidence="3" id="KW-1185">Reference proteome</keyword>
<evidence type="ECO:0000313" key="3">
    <source>
        <dbReference type="Proteomes" id="UP001199260"/>
    </source>
</evidence>
<evidence type="ECO:0000313" key="2">
    <source>
        <dbReference type="EMBL" id="MCD2166823.1"/>
    </source>
</evidence>
<organism evidence="2 3">
    <name type="scientific">Comamonas koreensis</name>
    <dbReference type="NCBI Taxonomy" id="160825"/>
    <lineage>
        <taxon>Bacteria</taxon>
        <taxon>Pseudomonadati</taxon>
        <taxon>Pseudomonadota</taxon>
        <taxon>Betaproteobacteria</taxon>
        <taxon>Burkholderiales</taxon>
        <taxon>Comamonadaceae</taxon>
        <taxon>Comamonas</taxon>
    </lineage>
</organism>
<accession>A0AAW4XYR5</accession>
<feature type="domain" description="DUF4815" evidence="1">
    <location>
        <begin position="3"/>
        <end position="568"/>
    </location>
</feature>
<dbReference type="EMBL" id="JAJNCT010000021">
    <property type="protein sequence ID" value="MCD2166823.1"/>
    <property type="molecule type" value="Genomic_DNA"/>
</dbReference>
<dbReference type="Proteomes" id="UP001199260">
    <property type="component" value="Unassembled WGS sequence"/>
</dbReference>
<name>A0AAW4XYR5_9BURK</name>
<dbReference type="InterPro" id="IPR032096">
    <property type="entry name" value="DUF4815"/>
</dbReference>
<reference evidence="2 3" key="1">
    <citation type="submission" date="2021-11" db="EMBL/GenBank/DDBJ databases">
        <title>Genome sequence.</title>
        <authorList>
            <person name="Sun Q."/>
        </authorList>
    </citation>
    <scope>NUCLEOTIDE SEQUENCE [LARGE SCALE GENOMIC DNA]</scope>
    <source>
        <strain evidence="2 3">KCTC 12005</strain>
    </source>
</reference>
<dbReference type="Pfam" id="PF16075">
    <property type="entry name" value="DUF4815"/>
    <property type="match status" value="1"/>
</dbReference>
<dbReference type="AlphaFoldDB" id="A0AAW4XYR5"/>
<sequence length="723" mass="76848">MNDKNYTGLQFRLGRPVQARELDEVQDNAASALRGVADVLFAEGDIAAGAACAVSSTGACTLDAGRIYLAGQVRDVPAASLVVAMVGEVSVGVYLLQETVTALQDPDLYDNELASPTRGEAGADRTRTTCTWGQAGSGEAGDFYPVWQIIDGVVTPREAAPQLAATTKAIENYDRESTGGGYYVIEGMETTMLDDDAEGRQVFSLSAGAARVGGVAVRSGAARRLVFAAVPDVMQISSEPHSSATLDTQRVRFNRTPVLQQATVRVQRRRTVELTHGPFAGAADVLPENSVVKINSVTQGATTYTQGVDYKLNAGQVDWSLPGAEVAPGSKYMCDFEYMSTEPAQDQTTYDFAVTGAVKDTTMLVDYTPALRRIDVIVIDAKGALNVVKGVPAQWNPVAPSVPAGLLALANIWQSWDSTRGVIVDQVRQVSMATLQGYQRQHNQHKLELAELRLAVDVSGRYAGLKRGSFADPMLDNSMRDQGMEQTALIAGGALQLAEPMEAMPLDDGATTHTMAHSLVTLWAQLATSEATTVAAPAPVVPNPPPPTPMPAKVVLSPSVDRWINETERTYPGGYYYNILGMTPGDQVLKARDEARDKFLESLDLSKLSGGAIFMRSIPVQFTIDGFAPGELLTTLGFDGIALQPLPVPGGSLVADAAGQIRGTFTVPANLPPGKKMVGFSGNQGGSCMTTFTGEVQLQIRVNTTYSGLNGRGFGPEVITHVV</sequence>
<dbReference type="RefSeq" id="WP_230777949.1">
    <property type="nucleotide sequence ID" value="NZ_JAJNCT010000021.1"/>
</dbReference>